<feature type="compositionally biased region" description="Basic and acidic residues" evidence="1">
    <location>
        <begin position="46"/>
        <end position="60"/>
    </location>
</feature>
<evidence type="ECO:0000313" key="2">
    <source>
        <dbReference type="EMBL" id="MCE2054923.1"/>
    </source>
</evidence>
<evidence type="ECO:0000256" key="1">
    <source>
        <dbReference type="SAM" id="MobiDB-lite"/>
    </source>
</evidence>
<comment type="caution">
    <text evidence="2">The sequence shown here is derived from an EMBL/GenBank/DDBJ whole genome shotgun (WGS) entry which is preliminary data.</text>
</comment>
<sequence length="132" mass="15135">MVIEENNSRKKEDEYQTQGRKNGRSQKQVWNQKAQMGINDTNQFDVLKDQVEDEKEDKNIDNLQDSNAEGKIEEGDQGTLKRRNNQIHMPDTTSRGTITANKKGDNEEAGLESKLVICNSEMIKEKRDDHLG</sequence>
<feature type="compositionally biased region" description="Polar residues" evidence="1">
    <location>
        <begin position="16"/>
        <end position="44"/>
    </location>
</feature>
<protein>
    <submittedName>
        <fullName evidence="2">Uncharacterized protein</fullName>
    </submittedName>
</protein>
<organism evidence="2 3">
    <name type="scientific">Datura stramonium</name>
    <name type="common">Jimsonweed</name>
    <name type="synonym">Common thornapple</name>
    <dbReference type="NCBI Taxonomy" id="4076"/>
    <lineage>
        <taxon>Eukaryota</taxon>
        <taxon>Viridiplantae</taxon>
        <taxon>Streptophyta</taxon>
        <taxon>Embryophyta</taxon>
        <taxon>Tracheophyta</taxon>
        <taxon>Spermatophyta</taxon>
        <taxon>Magnoliopsida</taxon>
        <taxon>eudicotyledons</taxon>
        <taxon>Gunneridae</taxon>
        <taxon>Pentapetalae</taxon>
        <taxon>asterids</taxon>
        <taxon>lamiids</taxon>
        <taxon>Solanales</taxon>
        <taxon>Solanaceae</taxon>
        <taxon>Solanoideae</taxon>
        <taxon>Datureae</taxon>
        <taxon>Datura</taxon>
    </lineage>
</organism>
<accession>A0ABS8VZL3</accession>
<feature type="compositionally biased region" description="Basic and acidic residues" evidence="1">
    <location>
        <begin position="1"/>
        <end position="14"/>
    </location>
</feature>
<gene>
    <name evidence="2" type="ORF">HAX54_041658</name>
</gene>
<proteinExistence type="predicted"/>
<feature type="compositionally biased region" description="Polar residues" evidence="1">
    <location>
        <begin position="91"/>
        <end position="100"/>
    </location>
</feature>
<keyword evidence="3" id="KW-1185">Reference proteome</keyword>
<dbReference type="EMBL" id="JACEIK010006021">
    <property type="protein sequence ID" value="MCE2054923.1"/>
    <property type="molecule type" value="Genomic_DNA"/>
</dbReference>
<name>A0ABS8VZL3_DATST</name>
<feature type="region of interest" description="Disordered" evidence="1">
    <location>
        <begin position="1"/>
        <end position="110"/>
    </location>
</feature>
<dbReference type="Proteomes" id="UP000823775">
    <property type="component" value="Unassembled WGS sequence"/>
</dbReference>
<reference evidence="2 3" key="1">
    <citation type="journal article" date="2021" name="BMC Genomics">
        <title>Datura genome reveals duplications of psychoactive alkaloid biosynthetic genes and high mutation rate following tissue culture.</title>
        <authorList>
            <person name="Rajewski A."/>
            <person name="Carter-House D."/>
            <person name="Stajich J."/>
            <person name="Litt A."/>
        </authorList>
    </citation>
    <scope>NUCLEOTIDE SEQUENCE [LARGE SCALE GENOMIC DNA]</scope>
    <source>
        <strain evidence="2">AR-01</strain>
    </source>
</reference>
<evidence type="ECO:0000313" key="3">
    <source>
        <dbReference type="Proteomes" id="UP000823775"/>
    </source>
</evidence>